<accession>A0A518DZX3</accession>
<feature type="domain" description="DUF1549" evidence="3">
    <location>
        <begin position="59"/>
        <end position="263"/>
    </location>
</feature>
<dbReference type="InterPro" id="IPR011444">
    <property type="entry name" value="DUF1549"/>
</dbReference>
<dbReference type="OrthoDB" id="127107at2"/>
<evidence type="ECO:0000256" key="2">
    <source>
        <dbReference type="SAM" id="SignalP"/>
    </source>
</evidence>
<name>A0A518DZX3_9BACT</name>
<feature type="domain" description="DUF1553" evidence="4">
    <location>
        <begin position="331"/>
        <end position="617"/>
    </location>
</feature>
<feature type="region of interest" description="Disordered" evidence="1">
    <location>
        <begin position="416"/>
        <end position="440"/>
    </location>
</feature>
<dbReference type="Pfam" id="PF07587">
    <property type="entry name" value="PSD1"/>
    <property type="match status" value="1"/>
</dbReference>
<organism evidence="5 6">
    <name type="scientific">Lignipirellula cremea</name>
    <dbReference type="NCBI Taxonomy" id="2528010"/>
    <lineage>
        <taxon>Bacteria</taxon>
        <taxon>Pseudomonadati</taxon>
        <taxon>Planctomycetota</taxon>
        <taxon>Planctomycetia</taxon>
        <taxon>Pirellulales</taxon>
        <taxon>Pirellulaceae</taxon>
        <taxon>Lignipirellula</taxon>
    </lineage>
</organism>
<evidence type="ECO:0000259" key="3">
    <source>
        <dbReference type="Pfam" id="PF07583"/>
    </source>
</evidence>
<evidence type="ECO:0000256" key="1">
    <source>
        <dbReference type="SAM" id="MobiDB-lite"/>
    </source>
</evidence>
<dbReference type="Pfam" id="PF07583">
    <property type="entry name" value="PSCyt2"/>
    <property type="match status" value="1"/>
</dbReference>
<feature type="signal peptide" evidence="2">
    <location>
        <begin position="1"/>
        <end position="29"/>
    </location>
</feature>
<dbReference type="KEGG" id="lcre:Pla8534_52330"/>
<dbReference type="AlphaFoldDB" id="A0A518DZX3"/>
<dbReference type="Proteomes" id="UP000317648">
    <property type="component" value="Chromosome"/>
</dbReference>
<dbReference type="PANTHER" id="PTHR35889:SF3">
    <property type="entry name" value="F-BOX DOMAIN-CONTAINING PROTEIN"/>
    <property type="match status" value="1"/>
</dbReference>
<protein>
    <recommendedName>
        <fullName evidence="7">Planctomycete cytochrome C</fullName>
    </recommendedName>
</protein>
<proteinExistence type="predicted"/>
<keyword evidence="2" id="KW-0732">Signal</keyword>
<reference evidence="5 6" key="1">
    <citation type="submission" date="2019-02" db="EMBL/GenBank/DDBJ databases">
        <title>Deep-cultivation of Planctomycetes and their phenomic and genomic characterization uncovers novel biology.</title>
        <authorList>
            <person name="Wiegand S."/>
            <person name="Jogler M."/>
            <person name="Boedeker C."/>
            <person name="Pinto D."/>
            <person name="Vollmers J."/>
            <person name="Rivas-Marin E."/>
            <person name="Kohn T."/>
            <person name="Peeters S.H."/>
            <person name="Heuer A."/>
            <person name="Rast P."/>
            <person name="Oberbeckmann S."/>
            <person name="Bunk B."/>
            <person name="Jeske O."/>
            <person name="Meyerdierks A."/>
            <person name="Storesund J.E."/>
            <person name="Kallscheuer N."/>
            <person name="Luecker S."/>
            <person name="Lage O.M."/>
            <person name="Pohl T."/>
            <person name="Merkel B.J."/>
            <person name="Hornburger P."/>
            <person name="Mueller R.-W."/>
            <person name="Bruemmer F."/>
            <person name="Labrenz M."/>
            <person name="Spormann A.M."/>
            <person name="Op den Camp H."/>
            <person name="Overmann J."/>
            <person name="Amann R."/>
            <person name="Jetten M.S.M."/>
            <person name="Mascher T."/>
            <person name="Medema M.H."/>
            <person name="Devos D.P."/>
            <person name="Kaster A.-K."/>
            <person name="Ovreas L."/>
            <person name="Rohde M."/>
            <person name="Galperin M.Y."/>
            <person name="Jogler C."/>
        </authorList>
    </citation>
    <scope>NUCLEOTIDE SEQUENCE [LARGE SCALE GENOMIC DNA]</scope>
    <source>
        <strain evidence="5 6">Pla85_3_4</strain>
    </source>
</reference>
<evidence type="ECO:0000259" key="4">
    <source>
        <dbReference type="Pfam" id="PF07587"/>
    </source>
</evidence>
<feature type="compositionally biased region" description="Polar residues" evidence="1">
    <location>
        <begin position="422"/>
        <end position="440"/>
    </location>
</feature>
<dbReference type="RefSeq" id="WP_145056169.1">
    <property type="nucleotide sequence ID" value="NZ_CP036433.1"/>
</dbReference>
<sequence precursor="true">MTGVPFRRRLAWFCLFVGCVALGLRSAAGDDLDRSHWAFAPIERPAVPAVEDRDWPQTEIDYFILAKLEALGLQPMPEANRATLIRRLTFDLTGLPPSPEETLAFVNDARPLAYERLVDRLLARPAYGERMAQSWLDLARFAETDGFEHDHVRPEAWRYRDWVIQAFNADLPYDRFVGLQLAGDELEPSSADARQATAFCVAGPDMPDINSQEERRHVLLNSLTSTVGSVFLGMQVGCAQCHDHKFDPVSQADFYSLRAVFEPSVQLKKNKSVAMLQETTADPAPSRLMERGDWRRPGDIVPPAFLPIANPTGALLSDRAADFANKTTSGRRSAFASWLMDADNPLPARVMANRLWQYHFGAGLCRSESDFGYLSSDPTHPKLLDWLADAFRQDGWSMKRFQRRLVLSAVYRQASRDETTEETTGAGNIAAVQSDTTSPERPTIADRLAASLQQDPSNRLLARYPRRRLTGEAVRDAMLLAAGSLNRQYGGESVLPPLPPELTSTLLRGQWQPTDDLWQRERRSIYVFARRNLRYPIFEAFDRPDGNESCPRRHVSTTAPQSLLMLNSEFSRTIAERFAARVLAAGASPAEQVEAAWLIAFHRRPDAVETERLLTFLAEQTEQIAAEQPPGTSKAEHAKSAQQEAWVDSCLALLNTSPFVYLD</sequence>
<dbReference type="EMBL" id="CP036433">
    <property type="protein sequence ID" value="QDU97387.1"/>
    <property type="molecule type" value="Genomic_DNA"/>
</dbReference>
<feature type="chain" id="PRO_5021919322" description="Planctomycete cytochrome C" evidence="2">
    <location>
        <begin position="30"/>
        <end position="663"/>
    </location>
</feature>
<evidence type="ECO:0000313" key="6">
    <source>
        <dbReference type="Proteomes" id="UP000317648"/>
    </source>
</evidence>
<dbReference type="InterPro" id="IPR022655">
    <property type="entry name" value="DUF1553"/>
</dbReference>
<evidence type="ECO:0008006" key="7">
    <source>
        <dbReference type="Google" id="ProtNLM"/>
    </source>
</evidence>
<evidence type="ECO:0000313" key="5">
    <source>
        <dbReference type="EMBL" id="QDU97387.1"/>
    </source>
</evidence>
<keyword evidence="6" id="KW-1185">Reference proteome</keyword>
<dbReference type="PANTHER" id="PTHR35889">
    <property type="entry name" value="CYCLOINULO-OLIGOSACCHARIDE FRUCTANOTRANSFERASE-RELATED"/>
    <property type="match status" value="1"/>
</dbReference>
<gene>
    <name evidence="5" type="ORF">Pla8534_52330</name>
</gene>